<dbReference type="GO" id="GO:0006633">
    <property type="term" value="P:fatty acid biosynthetic process"/>
    <property type="evidence" value="ECO:0007669"/>
    <property type="project" value="UniProtKB-UniRule"/>
</dbReference>
<evidence type="ECO:0000256" key="8">
    <source>
        <dbReference type="ARBA" id="ARBA00025049"/>
    </source>
</evidence>
<dbReference type="STRING" id="13690.AX777_13055"/>
<comment type="function">
    <text evidence="8 9">Involved in unsaturated fatty acids biosynthesis. Catalyzes the dehydration of short chain beta-hydroxyacyl-ACPs and long chain saturated and unsaturated beta-hydroxyacyl-ACPs.</text>
</comment>
<dbReference type="InterPro" id="IPR010084">
    <property type="entry name" value="FabZ"/>
</dbReference>
<dbReference type="FunFam" id="3.10.129.10:FF:000001">
    <property type="entry name" value="3-hydroxyacyl-[acyl-carrier-protein] dehydratase FabZ"/>
    <property type="match status" value="1"/>
</dbReference>
<comment type="similarity">
    <text evidence="2 9">Belongs to the thioester dehydratase family. FabZ subfamily.</text>
</comment>
<protein>
    <recommendedName>
        <fullName evidence="9">3-hydroxyacyl-[acyl-carrier-protein] dehydratase FabZ</fullName>
        <ecNumber evidence="9">4.2.1.59</ecNumber>
    </recommendedName>
    <alternativeName>
        <fullName evidence="9">(3R)-hydroxymyristoyl-[acyl-carrier-protein] dehydratase</fullName>
        <shortName evidence="9">(3R)-hydroxymyristoyl-ACP dehydrase</shortName>
    </alternativeName>
    <alternativeName>
        <fullName evidence="9">Beta-hydroxyacyl-ACP dehydratase</fullName>
    </alternativeName>
</protein>
<dbReference type="EC" id="4.2.1.59" evidence="9"/>
<evidence type="ECO:0000256" key="9">
    <source>
        <dbReference type="HAMAP-Rule" id="MF_00406"/>
    </source>
</evidence>
<evidence type="ECO:0000313" key="10">
    <source>
        <dbReference type="EMBL" id="KEZ20193.1"/>
    </source>
</evidence>
<evidence type="ECO:0000313" key="13">
    <source>
        <dbReference type="Proteomes" id="UP000502611"/>
    </source>
</evidence>
<dbReference type="HAMAP" id="MF_00406">
    <property type="entry name" value="FabZ"/>
    <property type="match status" value="1"/>
</dbReference>
<dbReference type="GO" id="GO:0005737">
    <property type="term" value="C:cytoplasm"/>
    <property type="evidence" value="ECO:0007669"/>
    <property type="project" value="UniProtKB-SubCell"/>
</dbReference>
<keyword evidence="3 9" id="KW-0963">Cytoplasm</keyword>
<accession>A0A084EQF1</accession>
<dbReference type="CDD" id="cd01288">
    <property type="entry name" value="FabZ"/>
    <property type="match status" value="1"/>
</dbReference>
<evidence type="ECO:0000256" key="1">
    <source>
        <dbReference type="ARBA" id="ARBA00004496"/>
    </source>
</evidence>
<dbReference type="Proteomes" id="UP000028534">
    <property type="component" value="Unassembled WGS sequence"/>
</dbReference>
<sequence length="159" mass="17084">MTGEVDNKEARGPMDIRRVMAALPHRYPMLLVDRVASLVPSQSIHAIKAVSMNEPFFQGHFPGRPIMPGVLIVEAMAQAAGVLVVDSLGLADSGKLVYFMSIDGAKFRTPVEPGCLLDLHVEVTQMRGAVCKFAGRALIEGKLAAEANFVAMIADPPKD</sequence>
<dbReference type="InterPro" id="IPR029069">
    <property type="entry name" value="HotDog_dom_sf"/>
</dbReference>
<dbReference type="AlphaFoldDB" id="A0A084EQF1"/>
<dbReference type="PANTHER" id="PTHR30272:SF1">
    <property type="entry name" value="3-HYDROXYACYL-[ACYL-CARRIER-PROTEIN] DEHYDRATASE"/>
    <property type="match status" value="1"/>
</dbReference>
<keyword evidence="6 9" id="KW-0443">Lipid metabolism</keyword>
<evidence type="ECO:0000313" key="11">
    <source>
        <dbReference type="EMBL" id="QJR03380.1"/>
    </source>
</evidence>
<dbReference type="InterPro" id="IPR013114">
    <property type="entry name" value="FabA_FabZ"/>
</dbReference>
<dbReference type="SUPFAM" id="SSF54637">
    <property type="entry name" value="Thioesterase/thiol ester dehydrase-isomerase"/>
    <property type="match status" value="1"/>
</dbReference>
<dbReference type="EMBL" id="CP053021">
    <property type="protein sequence ID" value="QJR03380.1"/>
    <property type="molecule type" value="Genomic_DNA"/>
</dbReference>
<keyword evidence="5 9" id="KW-0441">Lipid A biosynthesis</keyword>
<comment type="subcellular location">
    <subcellularLocation>
        <location evidence="1 9">Cytoplasm</location>
    </subcellularLocation>
</comment>
<dbReference type="eggNOG" id="COG0764">
    <property type="taxonomic scope" value="Bacteria"/>
</dbReference>
<dbReference type="GO" id="GO:0009245">
    <property type="term" value="P:lipid A biosynthetic process"/>
    <property type="evidence" value="ECO:0007669"/>
    <property type="project" value="UniProtKB-UniRule"/>
</dbReference>
<evidence type="ECO:0000256" key="4">
    <source>
        <dbReference type="ARBA" id="ARBA00022516"/>
    </source>
</evidence>
<dbReference type="GO" id="GO:0019171">
    <property type="term" value="F:(3R)-hydroxyacyl-[acyl-carrier-protein] dehydratase activity"/>
    <property type="evidence" value="ECO:0007669"/>
    <property type="project" value="UniProtKB-EC"/>
</dbReference>
<evidence type="ECO:0000313" key="12">
    <source>
        <dbReference type="Proteomes" id="UP000028534"/>
    </source>
</evidence>
<dbReference type="RefSeq" id="WP_037518190.1">
    <property type="nucleotide sequence ID" value="NZ_CP053021.1"/>
</dbReference>
<dbReference type="GO" id="GO:0016020">
    <property type="term" value="C:membrane"/>
    <property type="evidence" value="ECO:0007669"/>
    <property type="project" value="GOC"/>
</dbReference>
<dbReference type="NCBIfam" id="NF000582">
    <property type="entry name" value="PRK00006.1"/>
    <property type="match status" value="1"/>
</dbReference>
<comment type="catalytic activity">
    <reaction evidence="9">
        <text>a (3R)-hydroxyacyl-[ACP] = a (2E)-enoyl-[ACP] + H2O</text>
        <dbReference type="Rhea" id="RHEA:13097"/>
        <dbReference type="Rhea" id="RHEA-COMP:9925"/>
        <dbReference type="Rhea" id="RHEA-COMP:9945"/>
        <dbReference type="ChEBI" id="CHEBI:15377"/>
        <dbReference type="ChEBI" id="CHEBI:78784"/>
        <dbReference type="ChEBI" id="CHEBI:78827"/>
        <dbReference type="EC" id="4.2.1.59"/>
    </reaction>
</comment>
<dbReference type="NCBIfam" id="TIGR01750">
    <property type="entry name" value="fabZ"/>
    <property type="match status" value="1"/>
</dbReference>
<evidence type="ECO:0000256" key="5">
    <source>
        <dbReference type="ARBA" id="ARBA00022556"/>
    </source>
</evidence>
<keyword evidence="7 9" id="KW-0456">Lyase</keyword>
<dbReference type="PANTHER" id="PTHR30272">
    <property type="entry name" value="3-HYDROXYACYL-[ACYL-CARRIER-PROTEIN] DEHYDRATASE"/>
    <property type="match status" value="1"/>
</dbReference>
<reference evidence="11 13" key="2">
    <citation type="submission" date="2020-04" db="EMBL/GenBank/DDBJ databases">
        <title>The Whole Genome Analysis of High salt-tolerant Sphingobium yanoikuyae YC-XJ2 with Aryl organophosphorus flame retardants (aryl-OPFRs)-degrading capacity and characteristics of Related phosphotriesterase.</title>
        <authorList>
            <person name="Li X."/>
        </authorList>
    </citation>
    <scope>NUCLEOTIDE SEQUENCE [LARGE SCALE GENOMIC DNA]</scope>
    <source>
        <strain evidence="11 13">YC-XJ2</strain>
    </source>
</reference>
<feature type="active site" evidence="9">
    <location>
        <position position="60"/>
    </location>
</feature>
<keyword evidence="4 9" id="KW-0444">Lipid biosynthesis</keyword>
<dbReference type="EMBL" id="JGVR01000005">
    <property type="protein sequence ID" value="KEZ20193.1"/>
    <property type="molecule type" value="Genomic_DNA"/>
</dbReference>
<gene>
    <name evidence="9 10" type="primary">fabZ</name>
    <name evidence="10" type="ORF">CP98_01398</name>
    <name evidence="11" type="ORF">HH800_15085</name>
</gene>
<proteinExistence type="inferred from homology"/>
<evidence type="ECO:0000256" key="2">
    <source>
        <dbReference type="ARBA" id="ARBA00009174"/>
    </source>
</evidence>
<reference evidence="10 12" key="1">
    <citation type="submission" date="2014-03" db="EMBL/GenBank/DDBJ databases">
        <title>Genome sequence of Sphingobium yanoikuyae B1.</title>
        <authorList>
            <person name="Gan H.M."/>
            <person name="Gan H.Y."/>
            <person name="Savka M.A."/>
        </authorList>
    </citation>
    <scope>NUCLEOTIDE SEQUENCE [LARGE SCALE GENOMIC DNA]</scope>
    <source>
        <strain evidence="10 12">B1</strain>
    </source>
</reference>
<dbReference type="Gene3D" id="3.10.129.10">
    <property type="entry name" value="Hotdog Thioesterase"/>
    <property type="match status" value="1"/>
</dbReference>
<evidence type="ECO:0000256" key="7">
    <source>
        <dbReference type="ARBA" id="ARBA00023239"/>
    </source>
</evidence>
<dbReference type="Proteomes" id="UP000502611">
    <property type="component" value="Chromosome"/>
</dbReference>
<evidence type="ECO:0000256" key="6">
    <source>
        <dbReference type="ARBA" id="ARBA00023098"/>
    </source>
</evidence>
<evidence type="ECO:0000256" key="3">
    <source>
        <dbReference type="ARBA" id="ARBA00022490"/>
    </source>
</evidence>
<dbReference type="PATRIC" id="fig|13690.10.peg.1443"/>
<organism evidence="10 12">
    <name type="scientific">Sphingobium yanoikuyae</name>
    <name type="common">Sphingomonas yanoikuyae</name>
    <dbReference type="NCBI Taxonomy" id="13690"/>
    <lineage>
        <taxon>Bacteria</taxon>
        <taxon>Pseudomonadati</taxon>
        <taxon>Pseudomonadota</taxon>
        <taxon>Alphaproteobacteria</taxon>
        <taxon>Sphingomonadales</taxon>
        <taxon>Sphingomonadaceae</taxon>
        <taxon>Sphingobium</taxon>
    </lineage>
</organism>
<dbReference type="Pfam" id="PF07977">
    <property type="entry name" value="FabA"/>
    <property type="match status" value="1"/>
</dbReference>
<name>A0A084EQF1_SPHYA</name>